<dbReference type="EMBL" id="AM180252">
    <property type="protein sequence ID" value="CAJ54845.1"/>
    <property type="molecule type" value="Genomic_DNA"/>
</dbReference>
<dbReference type="AlphaFoldDB" id="Q1MQ82"/>
<evidence type="ECO:0000256" key="1">
    <source>
        <dbReference type="ARBA" id="ARBA00023002"/>
    </source>
</evidence>
<name>Q1MQ82_LAWIP</name>
<dbReference type="Pfam" id="PF02775">
    <property type="entry name" value="TPP_enzyme_C"/>
    <property type="match status" value="1"/>
</dbReference>
<dbReference type="eggNOG" id="COG1013">
    <property type="taxonomic scope" value="Bacteria"/>
</dbReference>
<dbReference type="Gene3D" id="3.40.50.970">
    <property type="match status" value="1"/>
</dbReference>
<dbReference type="OrthoDB" id="9775140at2"/>
<feature type="domain" description="Thiamine pyrophosphate enzyme TPP-binding" evidence="2">
    <location>
        <begin position="67"/>
        <end position="211"/>
    </location>
</feature>
<dbReference type="InterPro" id="IPR011766">
    <property type="entry name" value="TPP_enzyme_TPP-bd"/>
</dbReference>
<dbReference type="RefSeq" id="WP_011526874.1">
    <property type="nucleotide sequence ID" value="NC_008011.1"/>
</dbReference>
<dbReference type="PANTHER" id="PTHR48084">
    <property type="entry name" value="2-OXOGLUTARATE OXIDOREDUCTASE SUBUNIT KORB-RELATED"/>
    <property type="match status" value="1"/>
</dbReference>
<dbReference type="InterPro" id="IPR051457">
    <property type="entry name" value="2-oxoacid:Fd_oxidoreductase"/>
</dbReference>
<protein>
    <submittedName>
        <fullName evidence="3">Ferredoxin oxidoreductases, beta subunit</fullName>
    </submittedName>
</protein>
<dbReference type="GO" id="GO:0030976">
    <property type="term" value="F:thiamine pyrophosphate binding"/>
    <property type="evidence" value="ECO:0007669"/>
    <property type="project" value="InterPro"/>
</dbReference>
<gene>
    <name evidence="3" type="primary">porB</name>
    <name evidence="3" type="ordered locus">LI0791</name>
</gene>
<dbReference type="Proteomes" id="UP000002430">
    <property type="component" value="Chromosome"/>
</dbReference>
<dbReference type="KEGG" id="lip:LI0791"/>
<accession>Q1MQ82</accession>
<evidence type="ECO:0000313" key="3">
    <source>
        <dbReference type="EMBL" id="CAJ54845.1"/>
    </source>
</evidence>
<dbReference type="GO" id="GO:0016625">
    <property type="term" value="F:oxidoreductase activity, acting on the aldehyde or oxo group of donors, iron-sulfur protein as acceptor"/>
    <property type="evidence" value="ECO:0007669"/>
    <property type="project" value="UniProtKB-ARBA"/>
</dbReference>
<dbReference type="GO" id="GO:0045333">
    <property type="term" value="P:cellular respiration"/>
    <property type="evidence" value="ECO:0007669"/>
    <property type="project" value="UniProtKB-ARBA"/>
</dbReference>
<organism evidence="3 4">
    <name type="scientific">Lawsonia intracellularis (strain PHE/MN1-00)</name>
    <dbReference type="NCBI Taxonomy" id="363253"/>
    <lineage>
        <taxon>Bacteria</taxon>
        <taxon>Pseudomonadati</taxon>
        <taxon>Thermodesulfobacteriota</taxon>
        <taxon>Desulfovibrionia</taxon>
        <taxon>Desulfovibrionales</taxon>
        <taxon>Desulfovibrionaceae</taxon>
        <taxon>Lawsonia</taxon>
    </lineage>
</organism>
<keyword evidence="1" id="KW-0560">Oxidoreductase</keyword>
<evidence type="ECO:0000313" key="4">
    <source>
        <dbReference type="Proteomes" id="UP000002430"/>
    </source>
</evidence>
<evidence type="ECO:0000259" key="2">
    <source>
        <dbReference type="Pfam" id="PF02775"/>
    </source>
</evidence>
<reference evidence="3 4" key="1">
    <citation type="submission" date="2005-11" db="EMBL/GenBank/DDBJ databases">
        <title>The complete genome sequence of Lawsonia intracellularis: the causative agent of proliferative enteropathy.</title>
        <authorList>
            <person name="Kaur K."/>
            <person name="Zhang Q."/>
            <person name="Beckler D."/>
            <person name="Munir S."/>
            <person name="Li L."/>
            <person name="Kinsley K."/>
            <person name="Herron L."/>
            <person name="Peterson A."/>
            <person name="May B."/>
            <person name="Singh S."/>
            <person name="Gebhart C."/>
            <person name="Kapur V."/>
        </authorList>
    </citation>
    <scope>NUCLEOTIDE SEQUENCE [LARGE SCALE GENOMIC DNA]</scope>
    <source>
        <strain evidence="3 4">PHE/MN1-00</strain>
    </source>
</reference>
<proteinExistence type="predicted"/>
<keyword evidence="4" id="KW-1185">Reference proteome</keyword>
<dbReference type="GO" id="GO:0044281">
    <property type="term" value="P:small molecule metabolic process"/>
    <property type="evidence" value="ECO:0007669"/>
    <property type="project" value="UniProtKB-ARBA"/>
</dbReference>
<dbReference type="STRING" id="363253.LI0791"/>
<sequence>MSVVPIEIEEPSYIITEENAFPISPLLKEEITHYCAGCHHGIAHRLITEVLSEMALAGETIGIASIGCSSFIYDYIDIDWVEAPHGRASAVATGVKRALPDKIVFTYQGDGDLGAIGLCESIHAANRGEHISVLFINNTVYGMTGGQMGPTTLVGQKTTTSPKGRNASKEGAPLRVAEIMAGLDGVAFSARCSLHSMKHVLAAKKAIRKAFDIQYKGIGYSFVEMLAGCPTNWRIDPRAANKYIADAMIPVFPLGTFKDIVEDNKRG</sequence>
<dbReference type="InterPro" id="IPR029061">
    <property type="entry name" value="THDP-binding"/>
</dbReference>
<dbReference type="SUPFAM" id="SSF52518">
    <property type="entry name" value="Thiamin diphosphate-binding fold (THDP-binding)"/>
    <property type="match status" value="1"/>
</dbReference>
<dbReference type="PANTHER" id="PTHR48084:SF3">
    <property type="entry name" value="SUBUNIT OF PYRUVATE:FLAVODOXIN OXIDOREDUCTASE"/>
    <property type="match status" value="1"/>
</dbReference>
<dbReference type="HOGENOM" id="CLU_048564_2_1_7"/>